<evidence type="ECO:0000313" key="2">
    <source>
        <dbReference type="Proteomes" id="UP000425817"/>
    </source>
</evidence>
<protein>
    <submittedName>
        <fullName evidence="1">Uncharacterized protein</fullName>
    </submittedName>
</protein>
<dbReference type="OrthoDB" id="418728at2"/>
<evidence type="ECO:0000313" key="1">
    <source>
        <dbReference type="EMBL" id="QGW83408.1"/>
    </source>
</evidence>
<dbReference type="AlphaFoldDB" id="A0A6I6HKI3"/>
<dbReference type="InterPro" id="IPR036866">
    <property type="entry name" value="RibonucZ/Hydroxyglut_hydro"/>
</dbReference>
<accession>A0A6I6HKI3</accession>
<reference evidence="1 2" key="1">
    <citation type="submission" date="2019-12" db="EMBL/GenBank/DDBJ databases">
        <title>Hybrid Genome Assemblies of two High G+C Isolates from Undergraduate Microbiology Courses.</title>
        <authorList>
            <person name="Ne Ville C.J."/>
            <person name="Enright D."/>
            <person name="Hernandez I."/>
            <person name="Dodsworth J."/>
            <person name="Orwin P.M."/>
        </authorList>
    </citation>
    <scope>NUCLEOTIDE SEQUENCE [LARGE SCALE GENOMIC DNA]</scope>
    <source>
        <strain evidence="1 2">CSUSB</strain>
    </source>
</reference>
<name>A0A6I6HKI3_VARPD</name>
<dbReference type="Proteomes" id="UP000425817">
    <property type="component" value="Chromosome"/>
</dbReference>
<proteinExistence type="predicted"/>
<organism evidence="1 2">
    <name type="scientific">Variovorax paradoxus</name>
    <dbReference type="NCBI Taxonomy" id="34073"/>
    <lineage>
        <taxon>Bacteria</taxon>
        <taxon>Pseudomonadati</taxon>
        <taxon>Pseudomonadota</taxon>
        <taxon>Betaproteobacteria</taxon>
        <taxon>Burkholderiales</taxon>
        <taxon>Comamonadaceae</taxon>
        <taxon>Variovorax</taxon>
    </lineage>
</organism>
<dbReference type="EMBL" id="CP046622">
    <property type="protein sequence ID" value="QGW83408.1"/>
    <property type="molecule type" value="Genomic_DNA"/>
</dbReference>
<dbReference type="RefSeq" id="WP_157614811.1">
    <property type="nucleotide sequence ID" value="NZ_CP046622.1"/>
</dbReference>
<gene>
    <name evidence="1" type="ORF">GOQ09_18285</name>
</gene>
<dbReference type="Gene3D" id="3.60.15.10">
    <property type="entry name" value="Ribonuclease Z/Hydroxyacylglutathione hydrolase-like"/>
    <property type="match status" value="1"/>
</dbReference>
<sequence>MKSCHHGSEKVTDAFLDAVNPAAFIISSGDEEGHIHPRPDLLGRGGLPVILSTELQRSSRAMENKNSVDALMAGIDNWRPARSRKSRSRS</sequence>